<evidence type="ECO:0000256" key="1">
    <source>
        <dbReference type="SAM" id="MobiDB-lite"/>
    </source>
</evidence>
<dbReference type="Proteomes" id="UP000324748">
    <property type="component" value="Unassembled WGS sequence"/>
</dbReference>
<protein>
    <submittedName>
        <fullName evidence="2">Uncharacterized protein</fullName>
    </submittedName>
</protein>
<dbReference type="PANTHER" id="PTHR33266:SF1">
    <property type="entry name" value="F-BOX DOMAIN-CONTAINING PROTEIN"/>
    <property type="match status" value="1"/>
</dbReference>
<feature type="region of interest" description="Disordered" evidence="1">
    <location>
        <begin position="1"/>
        <end position="27"/>
    </location>
</feature>
<dbReference type="EMBL" id="VSWC01000040">
    <property type="protein sequence ID" value="KAA1105712.1"/>
    <property type="molecule type" value="Genomic_DNA"/>
</dbReference>
<dbReference type="PANTHER" id="PTHR33266">
    <property type="entry name" value="CHROMOSOME 15, WHOLE GENOME SHOTGUN SEQUENCE"/>
    <property type="match status" value="1"/>
</dbReference>
<dbReference type="OrthoDB" id="107110at2759"/>
<proteinExistence type="predicted"/>
<accession>A0A5B0PXR5</accession>
<name>A0A5B0PXR5_PUCGR</name>
<gene>
    <name evidence="2" type="ORF">PGT21_016524</name>
</gene>
<evidence type="ECO:0000313" key="2">
    <source>
        <dbReference type="EMBL" id="KAA1105712.1"/>
    </source>
</evidence>
<organism evidence="2 3">
    <name type="scientific">Puccinia graminis f. sp. tritici</name>
    <dbReference type="NCBI Taxonomy" id="56615"/>
    <lineage>
        <taxon>Eukaryota</taxon>
        <taxon>Fungi</taxon>
        <taxon>Dikarya</taxon>
        <taxon>Basidiomycota</taxon>
        <taxon>Pucciniomycotina</taxon>
        <taxon>Pucciniomycetes</taxon>
        <taxon>Pucciniales</taxon>
        <taxon>Pucciniaceae</taxon>
        <taxon>Puccinia</taxon>
    </lineage>
</organism>
<sequence length="899" mass="100714">MRNSHHQKLVKPNLTGKSQLYKNSTPTATSSFSFPHTLIHKTHVKNRETNSRSKIDIINLLTPDSQHTKEKYKYDVPVSSSLSLHLQIVLAQIRNYNNINPTPPLESHSNYRLQERAEKAQDSDGFLGQNGTTDGSTKIDRDGRIAPSSHEEAEMVFNHPLEDGIVAEAFNHGYLDTKRIVDPTLQTLQKMARQWTPDEYLAPSTSLVATSKNGKSRLLKELSRHTCVVYICLRPKDATGYPPRSEYPGGLLLDSKCPTLQTRYEELLCAILHTVADFFSAQEPGSRQERLERWILYSFPQTNRSGDPPFWTEVARKMDEISSRSARLTAYEKDAQIWEALSRMKESTQFIGQDDLRVLLAIDEASELFASYSSSPDLSFLSIFQGALQRIPSHSSEFFSILADTKSLLSTFHPTSPYYINHPYSRIGKHKHKKLFDPIYEIPTFDLHVTDPPTDQQQLQSAFRLLSYGSPFWRVYANEAKRKGLADDEIIQGLTQYTLQKLLSTSGQSVPAGSLSDSQVFALLGSTIQPSTLGASYLNAKLISSHGAQCVHLDPSQLELISGYPSQFILSSAANQYLASDEARLIRCIQVLASINRQRLFGLSDVDRLVSRIILLRAMQITIQNTPPPPPPPVVGPDSERLITMPLGHSVRLVEFLQTFTGWDQEHLELGSIDKENKERLLAEAHLFWNHFISIDHTPSSAGLLRQLYRGSAVTCRHHQPSFDQLFKIYLRSESGPTTALIDEKQITFGAVCVSNSSDDESVAQASYQWTPAHAGIKLQEHRHPYLVLNFRLNEASPKPPKSSSTKPPNSPSSSSPHIVPIPNGKASKNQARRRAGLAFYGLKVFPFLTQDLRKALQELLDSEASFRSLISDDSSDLYRKFVLQTSPGVYPASSSSSK</sequence>
<reference evidence="2 3" key="1">
    <citation type="submission" date="2019-05" db="EMBL/GenBank/DDBJ databases">
        <title>Emergence of the Ug99 lineage of the wheat stem rust pathogen through somatic hybridization.</title>
        <authorList>
            <person name="Li F."/>
            <person name="Upadhyaya N.M."/>
            <person name="Sperschneider J."/>
            <person name="Matny O."/>
            <person name="Nguyen-Phuc H."/>
            <person name="Mago R."/>
            <person name="Raley C."/>
            <person name="Miller M.E."/>
            <person name="Silverstein K.A.T."/>
            <person name="Henningsen E."/>
            <person name="Hirsch C.D."/>
            <person name="Visser B."/>
            <person name="Pretorius Z.A."/>
            <person name="Steffenson B.J."/>
            <person name="Schwessinger B."/>
            <person name="Dodds P.N."/>
            <person name="Figueroa M."/>
        </authorList>
    </citation>
    <scope>NUCLEOTIDE SEQUENCE [LARGE SCALE GENOMIC DNA]</scope>
    <source>
        <strain evidence="2">21-0</strain>
    </source>
</reference>
<evidence type="ECO:0000313" key="3">
    <source>
        <dbReference type="Proteomes" id="UP000324748"/>
    </source>
</evidence>
<feature type="compositionally biased region" description="Low complexity" evidence="1">
    <location>
        <begin position="802"/>
        <end position="817"/>
    </location>
</feature>
<feature type="region of interest" description="Disordered" evidence="1">
    <location>
        <begin position="796"/>
        <end position="828"/>
    </location>
</feature>
<dbReference type="AlphaFoldDB" id="A0A5B0PXR5"/>
<keyword evidence="3" id="KW-1185">Reference proteome</keyword>
<comment type="caution">
    <text evidence="2">The sequence shown here is derived from an EMBL/GenBank/DDBJ whole genome shotgun (WGS) entry which is preliminary data.</text>
</comment>
<feature type="region of interest" description="Disordered" evidence="1">
    <location>
        <begin position="119"/>
        <end position="141"/>
    </location>
</feature>